<dbReference type="PROSITE" id="PS00943">
    <property type="entry name" value="UBIA"/>
    <property type="match status" value="1"/>
</dbReference>
<gene>
    <name evidence="13" type="ORF">CONPUDRAFT_99972</name>
</gene>
<dbReference type="OrthoDB" id="5211at2759"/>
<evidence type="ECO:0000256" key="6">
    <source>
        <dbReference type="ARBA" id="ARBA00022989"/>
    </source>
</evidence>
<protein>
    <recommendedName>
        <fullName evidence="2 11">Protoheme IX farnesyltransferase, mitochondrial</fullName>
        <ecNumber evidence="11">2.5.1.-</ecNumber>
    </recommendedName>
    <alternativeName>
        <fullName evidence="10 11">Heme O synthase</fullName>
    </alternativeName>
</protein>
<keyword evidence="4 12" id="KW-0812">Transmembrane</keyword>
<comment type="function">
    <text evidence="11">Converts protoheme IX and farnesyl diphosphate to heme O.</text>
</comment>
<evidence type="ECO:0000256" key="1">
    <source>
        <dbReference type="ARBA" id="ARBA00004225"/>
    </source>
</evidence>
<dbReference type="FunFam" id="1.10.357.140:FF:000004">
    <property type="entry name" value="Protoheme IX farnesyltransferase, mitochondrial"/>
    <property type="match status" value="1"/>
</dbReference>
<comment type="caution">
    <text evidence="13">The sequence shown here is derived from an EMBL/GenBank/DDBJ whole genome shotgun (WGS) entry which is preliminary data.</text>
</comment>
<keyword evidence="14" id="KW-1185">Reference proteome</keyword>
<evidence type="ECO:0000256" key="3">
    <source>
        <dbReference type="ARBA" id="ARBA00022679"/>
    </source>
</evidence>
<feature type="transmembrane region" description="Helical" evidence="12">
    <location>
        <begin position="200"/>
        <end position="217"/>
    </location>
</feature>
<keyword evidence="9 11" id="KW-0472">Membrane</keyword>
<dbReference type="GeneID" id="19211961"/>
<dbReference type="EC" id="2.5.1.-" evidence="11"/>
<comment type="subcellular location">
    <subcellularLocation>
        <location evidence="1">Mitochondrion membrane</location>
        <topology evidence="1">Multi-pass membrane protein</topology>
    </subcellularLocation>
</comment>
<evidence type="ECO:0000256" key="2">
    <source>
        <dbReference type="ARBA" id="ARBA00016335"/>
    </source>
</evidence>
<dbReference type="EMBL" id="JH711575">
    <property type="protein sequence ID" value="EIW84139.1"/>
    <property type="molecule type" value="Genomic_DNA"/>
</dbReference>
<dbReference type="GO" id="GO:0008495">
    <property type="term" value="F:protoheme IX farnesyltransferase activity"/>
    <property type="evidence" value="ECO:0007669"/>
    <property type="project" value="InterPro"/>
</dbReference>
<keyword evidence="8 11" id="KW-0350">Heme biosynthesis</keyword>
<evidence type="ECO:0000256" key="9">
    <source>
        <dbReference type="ARBA" id="ARBA00023136"/>
    </source>
</evidence>
<dbReference type="PIRSF" id="PIRSF001773">
    <property type="entry name" value="COX10"/>
    <property type="match status" value="1"/>
</dbReference>
<dbReference type="InterPro" id="IPR000537">
    <property type="entry name" value="UbiA_prenyltransferase"/>
</dbReference>
<evidence type="ECO:0000256" key="10">
    <source>
        <dbReference type="ARBA" id="ARBA00030253"/>
    </source>
</evidence>
<feature type="transmembrane region" description="Helical" evidence="12">
    <location>
        <begin position="380"/>
        <end position="398"/>
    </location>
</feature>
<evidence type="ECO:0000313" key="14">
    <source>
        <dbReference type="Proteomes" id="UP000053558"/>
    </source>
</evidence>
<dbReference type="GO" id="GO:0031966">
    <property type="term" value="C:mitochondrial membrane"/>
    <property type="evidence" value="ECO:0007669"/>
    <property type="project" value="UniProtKB-SubCell"/>
</dbReference>
<evidence type="ECO:0000256" key="12">
    <source>
        <dbReference type="SAM" id="Phobius"/>
    </source>
</evidence>
<dbReference type="RefSeq" id="XP_007765931.1">
    <property type="nucleotide sequence ID" value="XM_007767741.1"/>
</dbReference>
<dbReference type="CDD" id="cd13957">
    <property type="entry name" value="PT_UbiA_Cox10"/>
    <property type="match status" value="1"/>
</dbReference>
<comment type="similarity">
    <text evidence="11">Belongs to the ubiA prenyltransferase family.</text>
</comment>
<dbReference type="PANTHER" id="PTHR43448:SF2">
    <property type="entry name" value="PROTOHEME IX FARNESYLTRANSFERASE, MITOCHONDRIAL"/>
    <property type="match status" value="1"/>
</dbReference>
<name>A0A5M3MYF1_CONPW</name>
<keyword evidence="7 11" id="KW-0496">Mitochondrion</keyword>
<dbReference type="InterPro" id="IPR016315">
    <property type="entry name" value="Protohaem_IX_farnesylTrfase_mt"/>
</dbReference>
<evidence type="ECO:0000256" key="4">
    <source>
        <dbReference type="ARBA" id="ARBA00022692"/>
    </source>
</evidence>
<dbReference type="InterPro" id="IPR006369">
    <property type="entry name" value="Protohaem_IX_farnesylTrfase"/>
</dbReference>
<dbReference type="InterPro" id="IPR044878">
    <property type="entry name" value="UbiA_sf"/>
</dbReference>
<dbReference type="GO" id="GO:0006784">
    <property type="term" value="P:heme A biosynthetic process"/>
    <property type="evidence" value="ECO:0007669"/>
    <property type="project" value="TreeGrafter"/>
</dbReference>
<organism evidence="13 14">
    <name type="scientific">Coniophora puteana (strain RWD-64-598)</name>
    <name type="common">Brown rot fungus</name>
    <dbReference type="NCBI Taxonomy" id="741705"/>
    <lineage>
        <taxon>Eukaryota</taxon>
        <taxon>Fungi</taxon>
        <taxon>Dikarya</taxon>
        <taxon>Basidiomycota</taxon>
        <taxon>Agaricomycotina</taxon>
        <taxon>Agaricomycetes</taxon>
        <taxon>Agaricomycetidae</taxon>
        <taxon>Boletales</taxon>
        <taxon>Coniophorineae</taxon>
        <taxon>Coniophoraceae</taxon>
        <taxon>Coniophora</taxon>
    </lineage>
</organism>
<keyword evidence="3 11" id="KW-0808">Transferase</keyword>
<dbReference type="KEGG" id="cput:CONPUDRAFT_99972"/>
<proteinExistence type="inferred from homology"/>
<accession>A0A5M3MYF1</accession>
<dbReference type="HAMAP" id="MF_00154">
    <property type="entry name" value="CyoE_CtaB"/>
    <property type="match status" value="1"/>
</dbReference>
<dbReference type="OMA" id="TKPGIIM"/>
<feature type="transmembrane region" description="Helical" evidence="12">
    <location>
        <begin position="170"/>
        <end position="194"/>
    </location>
</feature>
<feature type="transmembrane region" description="Helical" evidence="12">
    <location>
        <begin position="105"/>
        <end position="122"/>
    </location>
</feature>
<sequence length="424" mass="46216">MVLSILLPCSRACPRSALRPLSHLPLPRLYSTATLPKREFTSYFFHNATWNERPGSVTTTRPTASRTRRIASTADGSLAGGYQHVQVLTPRRLLGIYAQLSKARLTTLIVLTAMSGVALSPLPATLPVLLSTAVGTTLCSSAANALNQLQEVPYDAQMARTRMRPLVRRAISPMHALGFATITGVAGPALLWVMVNPTTAVLGALNIALYAGAYTWLKRKHVVNTWVGSVVGGIPPLMGWTACGGNLLPSSGQSITYFLPPFLSDVPVDMSLVDSPLAPLALFMILYSWQFPHFNSLSHLVRASYAQAGYKMLSVLSPSKNALVSFRYAALHIPICTLLFPLSGLTTWAFALTSLVPNAILVQAAWRFWRTGAEKEARALWHHSLWYLPVILALMMVHKQGANWGGWFDSKEEKVDGALKDSKV</sequence>
<evidence type="ECO:0000313" key="13">
    <source>
        <dbReference type="EMBL" id="EIW84139.1"/>
    </source>
</evidence>
<dbReference type="Pfam" id="PF01040">
    <property type="entry name" value="UbiA"/>
    <property type="match status" value="1"/>
</dbReference>
<evidence type="ECO:0000256" key="11">
    <source>
        <dbReference type="PIRNR" id="PIRNR001773"/>
    </source>
</evidence>
<feature type="transmembrane region" description="Helical" evidence="12">
    <location>
        <begin position="348"/>
        <end position="368"/>
    </location>
</feature>
<reference evidence="14" key="1">
    <citation type="journal article" date="2012" name="Science">
        <title>The Paleozoic origin of enzymatic lignin decomposition reconstructed from 31 fungal genomes.</title>
        <authorList>
            <person name="Floudas D."/>
            <person name="Binder M."/>
            <person name="Riley R."/>
            <person name="Barry K."/>
            <person name="Blanchette R.A."/>
            <person name="Henrissat B."/>
            <person name="Martinez A.T."/>
            <person name="Otillar R."/>
            <person name="Spatafora J.W."/>
            <person name="Yadav J.S."/>
            <person name="Aerts A."/>
            <person name="Benoit I."/>
            <person name="Boyd A."/>
            <person name="Carlson A."/>
            <person name="Copeland A."/>
            <person name="Coutinho P.M."/>
            <person name="de Vries R.P."/>
            <person name="Ferreira P."/>
            <person name="Findley K."/>
            <person name="Foster B."/>
            <person name="Gaskell J."/>
            <person name="Glotzer D."/>
            <person name="Gorecki P."/>
            <person name="Heitman J."/>
            <person name="Hesse C."/>
            <person name="Hori C."/>
            <person name="Igarashi K."/>
            <person name="Jurgens J.A."/>
            <person name="Kallen N."/>
            <person name="Kersten P."/>
            <person name="Kohler A."/>
            <person name="Kuees U."/>
            <person name="Kumar T.K.A."/>
            <person name="Kuo A."/>
            <person name="LaButti K."/>
            <person name="Larrondo L.F."/>
            <person name="Lindquist E."/>
            <person name="Ling A."/>
            <person name="Lombard V."/>
            <person name="Lucas S."/>
            <person name="Lundell T."/>
            <person name="Martin R."/>
            <person name="McLaughlin D.J."/>
            <person name="Morgenstern I."/>
            <person name="Morin E."/>
            <person name="Murat C."/>
            <person name="Nagy L.G."/>
            <person name="Nolan M."/>
            <person name="Ohm R.A."/>
            <person name="Patyshakuliyeva A."/>
            <person name="Rokas A."/>
            <person name="Ruiz-Duenas F.J."/>
            <person name="Sabat G."/>
            <person name="Salamov A."/>
            <person name="Samejima M."/>
            <person name="Schmutz J."/>
            <person name="Slot J.C."/>
            <person name="St John F."/>
            <person name="Stenlid J."/>
            <person name="Sun H."/>
            <person name="Sun S."/>
            <person name="Syed K."/>
            <person name="Tsang A."/>
            <person name="Wiebenga A."/>
            <person name="Young D."/>
            <person name="Pisabarro A."/>
            <person name="Eastwood D.C."/>
            <person name="Martin F."/>
            <person name="Cullen D."/>
            <person name="Grigoriev I.V."/>
            <person name="Hibbett D.S."/>
        </authorList>
    </citation>
    <scope>NUCLEOTIDE SEQUENCE [LARGE SCALE GENOMIC DNA]</scope>
    <source>
        <strain evidence="14">RWD-64-598 SS2</strain>
    </source>
</reference>
<dbReference type="AlphaFoldDB" id="A0A5M3MYF1"/>
<dbReference type="PANTHER" id="PTHR43448">
    <property type="entry name" value="PROTOHEME IX FARNESYLTRANSFERASE, MITOCHONDRIAL"/>
    <property type="match status" value="1"/>
</dbReference>
<evidence type="ECO:0000256" key="5">
    <source>
        <dbReference type="ARBA" id="ARBA00022946"/>
    </source>
</evidence>
<keyword evidence="5" id="KW-0809">Transit peptide</keyword>
<dbReference type="Gene3D" id="1.10.357.140">
    <property type="entry name" value="UbiA prenyltransferase"/>
    <property type="match status" value="1"/>
</dbReference>
<dbReference type="Proteomes" id="UP000053558">
    <property type="component" value="Unassembled WGS sequence"/>
</dbReference>
<dbReference type="InterPro" id="IPR030470">
    <property type="entry name" value="UbiA_prenylTrfase_CS"/>
</dbReference>
<evidence type="ECO:0000256" key="7">
    <source>
        <dbReference type="ARBA" id="ARBA00023128"/>
    </source>
</evidence>
<evidence type="ECO:0000256" key="8">
    <source>
        <dbReference type="ARBA" id="ARBA00023133"/>
    </source>
</evidence>
<keyword evidence="6 12" id="KW-1133">Transmembrane helix</keyword>